<dbReference type="Proteomes" id="UP000821846">
    <property type="component" value="Unassembled WGS sequence"/>
</dbReference>
<accession>A0ABX2H096</accession>
<keyword evidence="1" id="KW-0175">Coiled coil</keyword>
<evidence type="ECO:0000313" key="2">
    <source>
        <dbReference type="EMBL" id="NSG31291.1"/>
    </source>
</evidence>
<gene>
    <name evidence="2" type="ORF">HFM93_13725</name>
</gene>
<reference evidence="2 3" key="1">
    <citation type="journal article" date="2020" name="Cell Host Microbe">
        <title>Functional and Genomic Variation between Human-Derived Isolates of Lachnospiraceae Reveals Inter- and Intra-Species Diversity.</title>
        <authorList>
            <person name="Sorbara M.T."/>
            <person name="Littmann E.R."/>
            <person name="Fontana E."/>
            <person name="Moody T.U."/>
            <person name="Kohout C.E."/>
            <person name="Gjonbalaj M."/>
            <person name="Eaton V."/>
            <person name="Seok R."/>
            <person name="Leiner I.M."/>
            <person name="Pamer E.G."/>
        </authorList>
    </citation>
    <scope>NUCLEOTIDE SEQUENCE [LARGE SCALE GENOMIC DNA]</scope>
    <source>
        <strain evidence="2 3">MSK.14.16</strain>
    </source>
</reference>
<evidence type="ECO:0000313" key="3">
    <source>
        <dbReference type="Proteomes" id="UP000821846"/>
    </source>
</evidence>
<evidence type="ECO:0000256" key="1">
    <source>
        <dbReference type="SAM" id="Coils"/>
    </source>
</evidence>
<keyword evidence="3" id="KW-1185">Reference proteome</keyword>
<proteinExistence type="predicted"/>
<feature type="coiled-coil region" evidence="1">
    <location>
        <begin position="135"/>
        <end position="256"/>
    </location>
</feature>
<evidence type="ECO:0008006" key="4">
    <source>
        <dbReference type="Google" id="ProtNLM"/>
    </source>
</evidence>
<organism evidence="2 3">
    <name type="scientific">Faecalicatena fissicatena</name>
    <dbReference type="NCBI Taxonomy" id="290055"/>
    <lineage>
        <taxon>Bacteria</taxon>
        <taxon>Bacillati</taxon>
        <taxon>Bacillota</taxon>
        <taxon>Clostridia</taxon>
        <taxon>Lachnospirales</taxon>
        <taxon>Lachnospiraceae</taxon>
        <taxon>Faecalicatena</taxon>
    </lineage>
</organism>
<dbReference type="EMBL" id="JAAWUZ010000072">
    <property type="protein sequence ID" value="NSG31291.1"/>
    <property type="molecule type" value="Genomic_DNA"/>
</dbReference>
<name>A0ABX2H096_9FIRM</name>
<protein>
    <recommendedName>
        <fullName evidence="4">BppU N-terminal domain-containing protein</fullName>
    </recommendedName>
</protein>
<comment type="caution">
    <text evidence="2">The sequence shown here is derived from an EMBL/GenBank/DDBJ whole genome shotgun (WGS) entry which is preliminary data.</text>
</comment>
<sequence>MITAIIDAGQHYCQAVSDLWQWDYGQTLRIQGVKLPAAVEVQFSTTERIGETVTRIGVTQEGVTEVPIPDTLLEGSGTTQDYTIYAFVYIENGDSGKTEYRVSMKVRARPKPEAHATPEEGELFRQAIVAVAESADRAESARKSAETSADEAKTAKENAETAAKVAEAFKTEAETAKNDAVQAKEAAEKAKIGTAADREVTEAASKAAQVSAVSAEKSAEKAETAKEEIQESADQIQKNATEIDSLKEDLDNMKVMSNSIEFNVKNINFINGHVLKDTGKTESVSTFYTTNFIPTPLIDKLIISMDGPAIVRFAQYDASKNFIDGTYINTSDTTQFINVVFSDSTRYMKICVGSWTDLKPIEYYKSIISIAGDMVLGEIRKIPKYKKAQYVKENITYSYLPLKINTGVDVPNGIFEKRNIKASTFFEYYNDMVSISVSPNLLFMVSANSDGYGSEATTVAVWRSEDFELSDFNYRYIFLQVKKQDGSEITLDDIANSVQIKRYTSIDDYVGKSEHIISANNIKNAPVVSKLVDESYAHESNFVIINGMCYMHYMYNTWDKWSDMNIHPETQGYIGVRLSVFSIAEPNKRTVYNIVRGGDDFLGETVETDFCGSGTITKIGTVVRILTNITLSNSGRTCVFFDFDSNTNSVTKKGICNVRIKGADDFVPMTTQNGKQHAKWLYDNGYIDTEYESLFNEFGSDIREYSDNGTKYVTTAMANGTNARSCVLLTSEDCIDWTALGILDTQTASGIRLNVMEAGAFRFGAQFYLIGRNNVNIAIDSKDVPYFWKIEDSNLYKSTKPVCLAGDVDCSGAKPSVIRLMSRNNLFLLANISAYDKNEFSLVSGIARVAIEFYKLNFDKDTMKAKRILRVSMREGIHTPCLYEYEGNVYMSYTSQKKVTAFYGW</sequence>
<dbReference type="RefSeq" id="WP_173865720.1">
    <property type="nucleotide sequence ID" value="NZ_JAAWUU010000005.1"/>
</dbReference>